<accession>A0AAW1PQF6</accession>
<dbReference type="PANTHER" id="PTHR12517:SF0">
    <property type="entry name" value="INTERMEMBRANE LIPID TRANSFER PROTEIN VPS13B"/>
    <property type="match status" value="1"/>
</dbReference>
<evidence type="ECO:0000256" key="1">
    <source>
        <dbReference type="SAM" id="MobiDB-lite"/>
    </source>
</evidence>
<keyword evidence="3" id="KW-1185">Reference proteome</keyword>
<protein>
    <submittedName>
        <fullName evidence="2">Uncharacterized protein</fullName>
    </submittedName>
</protein>
<dbReference type="EMBL" id="JALJOQ010000015">
    <property type="protein sequence ID" value="KAK9810691.1"/>
    <property type="molecule type" value="Genomic_DNA"/>
</dbReference>
<dbReference type="PANTHER" id="PTHR12517">
    <property type="entry name" value="VACUOLAR PROTEIN SORTING-ASSOCIATED PROTEIN 13B"/>
    <property type="match status" value="1"/>
</dbReference>
<evidence type="ECO:0000313" key="3">
    <source>
        <dbReference type="Proteomes" id="UP001465755"/>
    </source>
</evidence>
<evidence type="ECO:0000313" key="2">
    <source>
        <dbReference type="EMBL" id="KAK9810691.1"/>
    </source>
</evidence>
<feature type="compositionally biased region" description="Polar residues" evidence="1">
    <location>
        <begin position="847"/>
        <end position="858"/>
    </location>
</feature>
<sequence length="1707" mass="177052">MAGSAECKSLRLKCALEGVSCSVLPQQLTLVADFAQQALARPTLPAMLTFPAVALKSSLPIELDIHVGMISGQLHSSTNCTPANARLHEGVAGHVRDLSCQVKIHITWDPGTGMDGLGFPSHPSVLALHIQLSADDLEANALAHDASQGLVLIPMLSARQPEPGQPAASLQLQSRTGGPHRGMQQATIVLGSISINIAPGALRQCIVLASLVPATRSDNASNEAIGRGGPGAELRLRMTTSRLSATLQSAPVHAAMLQLGTSDVDDLRCGLFEILPHATQSPGPMQISWGQEAASLWSSTAEAWLSWCYPHPRHVAAACFLPTDPGLTGIEFHLAACLPGQDSFSRVPVQLAAGMQPGVMMTAQEPPAAKLWQLRWCMAKKDMDKASLVARCLHINADLASVQSTPAPLAARISLSLQAESLSLSLLVPGPTPHVNAAASPKELLSLKLDNVQASVQAWKGGKLSLLDEVMAAVTTATETYSEPRPCPHIFGTSLAIRTSSGPLLVTANAAMLIHNSCNLSLLVGQVGTGEAVHLEAGGHLPYVWSQAPGPGCAAMRQLHLQGASAGGSRVQQASDAWSQPLDVLNGRGGMSCSITWPGGLTGLVAVSVQQVGLQTQVTVRPGHAVANATERHLQLCYVGPLADPAASSFADTGSTPQPGAGFLRSEVMLDLGPGQGHKDSRAGELCEILVLGTQSQAAGPHGTLHVWLGGGGGWSLPLPLHAPYSQGVSAGGFSRDAPASPFTQEADMPQLLCRVRPDSQATGQTLLELWPAMLLLNWLPMPLEWRLCEATISPGGSLPGEEALIAHSGQAGAGESCGIDATLDRNQAVGFRLLEQWAPEAPAAPSTGSEPAAQQVQPKHKRKQSWSWQSPAETIEEPIHAQGWSQWLLSLAPGSMPSASADVDSRVKGAPMPAIGSTCDLALQLNGQLLSCTAACSAPDEDVPALRLSIALQQGDAQLVDFRAETTRAQKGSQRHACAWTTACVRITAASAPGTDVASGPHSMAIHIEPGMHATNLTPWPLEVTPEPVVEPGSSVTLQPGCTSSLQHVCRRHLVVFVDAQPPLAVFNALSTPLEVGSFLTSDADISEQAMVTHVVAPLATLECEAGTEMPVLFSPSRPLGDQDGEDEDAFLRAVTSGSHAAQPDSSLKVRLLGQTAWSPAVGLRPGDWQAGEFQLNIQQQAATMRVAVSSKAAGDGSFEEIIKAAQFPSKLAFSLHLAELQVSFWDDERHLWRGPAPVPASGPIQHSAAAELGCIHVKGITAQLCRTSSTMPGAEEARAAQLAYALTADIAALQIDSFLEATNYPVVCLTIPRSLSASARAPTPLVALQVRQSLQAGRGASLSNTWPGNQSPPWHQQQQAILQTGFITSEQAEQSSPSAQLRESVDAQLIESAARAAAGAAAKAPHSSDEVLLAEAAAAAGSRLLVERLEVGALQLLCEVHLSGSIGGLPFAVDTHRAPVSLPPLRARGLLFRAAVMLRALAAHLAAEALLNAPRVLGSLELLFNPTGLLTSASQGLQDLFALPLAALEARSAAQFATGLGLGGASLLRHLSSWTLTSVSGFSGAVASVLQRSLAADASARALAVRQPAPTQLGQGLSRGLTGLAGSLAAGVSGIVAAPVAAYNDGSGVLVGTGRGLLGAVGLPLSGALDLVSSLSSALASSTGIAPTSAIRRGPLPPGLLQGRLFLPGWSLQGLSCLRNSAAAG</sequence>
<dbReference type="InterPro" id="IPR039782">
    <property type="entry name" value="VPS13B"/>
</dbReference>
<proteinExistence type="predicted"/>
<name>A0AAW1PQF6_9CHLO</name>
<organism evidence="2 3">
    <name type="scientific">Symbiochloris irregularis</name>
    <dbReference type="NCBI Taxonomy" id="706552"/>
    <lineage>
        <taxon>Eukaryota</taxon>
        <taxon>Viridiplantae</taxon>
        <taxon>Chlorophyta</taxon>
        <taxon>core chlorophytes</taxon>
        <taxon>Trebouxiophyceae</taxon>
        <taxon>Trebouxiales</taxon>
        <taxon>Trebouxiaceae</taxon>
        <taxon>Symbiochloris</taxon>
    </lineage>
</organism>
<gene>
    <name evidence="2" type="ORF">WJX73_010837</name>
</gene>
<comment type="caution">
    <text evidence="2">The sequence shown here is derived from an EMBL/GenBank/DDBJ whole genome shotgun (WGS) entry which is preliminary data.</text>
</comment>
<feature type="region of interest" description="Disordered" evidence="1">
    <location>
        <begin position="841"/>
        <end position="871"/>
    </location>
</feature>
<dbReference type="Proteomes" id="UP001465755">
    <property type="component" value="Unassembled WGS sequence"/>
</dbReference>
<reference evidence="2 3" key="1">
    <citation type="journal article" date="2024" name="Nat. Commun.">
        <title>Phylogenomics reveals the evolutionary origins of lichenization in chlorophyte algae.</title>
        <authorList>
            <person name="Puginier C."/>
            <person name="Libourel C."/>
            <person name="Otte J."/>
            <person name="Skaloud P."/>
            <person name="Haon M."/>
            <person name="Grisel S."/>
            <person name="Petersen M."/>
            <person name="Berrin J.G."/>
            <person name="Delaux P.M."/>
            <person name="Dal Grande F."/>
            <person name="Keller J."/>
        </authorList>
    </citation>
    <scope>NUCLEOTIDE SEQUENCE [LARGE SCALE GENOMIC DNA]</scope>
    <source>
        <strain evidence="2 3">SAG 2036</strain>
    </source>
</reference>